<reference evidence="1" key="1">
    <citation type="submission" date="2020-10" db="EMBL/GenBank/DDBJ databases">
        <authorList>
            <person name="Gilroy R."/>
        </authorList>
    </citation>
    <scope>NUCLEOTIDE SEQUENCE</scope>
    <source>
        <strain evidence="1">B3-4054</strain>
    </source>
</reference>
<reference evidence="1" key="2">
    <citation type="journal article" date="2021" name="PeerJ">
        <title>Extensive microbial diversity within the chicken gut microbiome revealed by metagenomics and culture.</title>
        <authorList>
            <person name="Gilroy R."/>
            <person name="Ravi A."/>
            <person name="Getino M."/>
            <person name="Pursley I."/>
            <person name="Horton D.L."/>
            <person name="Alikhan N.F."/>
            <person name="Baker D."/>
            <person name="Gharbi K."/>
            <person name="Hall N."/>
            <person name="Watson M."/>
            <person name="Adriaenssens E.M."/>
            <person name="Foster-Nyarko E."/>
            <person name="Jarju S."/>
            <person name="Secka A."/>
            <person name="Antonio M."/>
            <person name="Oren A."/>
            <person name="Chaudhuri R.R."/>
            <person name="La Ragione R."/>
            <person name="Hildebrand F."/>
            <person name="Pallen M.J."/>
        </authorList>
    </citation>
    <scope>NUCLEOTIDE SEQUENCE</scope>
    <source>
        <strain evidence="1">B3-4054</strain>
    </source>
</reference>
<sequence>MDGAGAETPAAFLSGAEQTAAHAGLFAAAGETVRLCEAFLSENPGATEEERREIAQATAAVLDSIRLTPLSGPEETTAGNAFAGPFTASIVSLNGAPEPGEALQFTASFPENGAGKRITAEFRVQVPSGGGPVQAAYLPPAPPCGVTGTLEIRPAFLDGAPQTMQLLEEFAPETSRALRAEFPYRVAAPKNRPTVISLLDYDQNGRTVADSPSAHALLAALIRLGFRGTGMAEFPPQIDPADEPALYDAAAALFGGNDMRYIYGTVHTSALEKNAEGGFTAVLSASIHVYDFRQKEKTAAYPFRAAATGETERQALENAEFALCEQTIAPALEYGM</sequence>
<gene>
    <name evidence="1" type="ORF">IAA96_00375</name>
</gene>
<comment type="caution">
    <text evidence="1">The sequence shown here is derived from an EMBL/GenBank/DDBJ whole genome shotgun (WGS) entry which is preliminary data.</text>
</comment>
<evidence type="ECO:0000313" key="2">
    <source>
        <dbReference type="Proteomes" id="UP000823616"/>
    </source>
</evidence>
<protein>
    <submittedName>
        <fullName evidence="1">Uncharacterized protein</fullName>
    </submittedName>
</protein>
<dbReference type="EMBL" id="JADIMS010000006">
    <property type="protein sequence ID" value="MBO8449548.1"/>
    <property type="molecule type" value="Genomic_DNA"/>
</dbReference>
<evidence type="ECO:0000313" key="1">
    <source>
        <dbReference type="EMBL" id="MBO8449548.1"/>
    </source>
</evidence>
<organism evidence="1 2">
    <name type="scientific">Candidatus Avitreponema avistercoris</name>
    <dbReference type="NCBI Taxonomy" id="2840705"/>
    <lineage>
        <taxon>Bacteria</taxon>
        <taxon>Pseudomonadati</taxon>
        <taxon>Spirochaetota</taxon>
        <taxon>Spirochaetia</taxon>
        <taxon>Spirochaetales</taxon>
        <taxon>Candidatus Avitreponema</taxon>
    </lineage>
</organism>
<accession>A0A9D9EL81</accession>
<name>A0A9D9EL81_9SPIR</name>
<dbReference type="Proteomes" id="UP000823616">
    <property type="component" value="Unassembled WGS sequence"/>
</dbReference>
<dbReference type="AlphaFoldDB" id="A0A9D9EL81"/>
<proteinExistence type="predicted"/>